<proteinExistence type="predicted"/>
<protein>
    <submittedName>
        <fullName evidence="1">Uncharacterized protein</fullName>
    </submittedName>
</protein>
<reference evidence="1" key="1">
    <citation type="submission" date="2021-03" db="EMBL/GenBank/DDBJ databases">
        <title>Draft genome sequence of rust myrtle Austropuccinia psidii MF-1, a brazilian biotype.</title>
        <authorList>
            <person name="Quecine M.C."/>
            <person name="Pachon D.M.R."/>
            <person name="Bonatelli M.L."/>
            <person name="Correr F.H."/>
            <person name="Franceschini L.M."/>
            <person name="Leite T.F."/>
            <person name="Margarido G.R.A."/>
            <person name="Almeida C.A."/>
            <person name="Ferrarezi J.A."/>
            <person name="Labate C.A."/>
        </authorList>
    </citation>
    <scope>NUCLEOTIDE SEQUENCE</scope>
    <source>
        <strain evidence="1">MF-1</strain>
    </source>
</reference>
<dbReference type="Proteomes" id="UP000765509">
    <property type="component" value="Unassembled WGS sequence"/>
</dbReference>
<evidence type="ECO:0000313" key="1">
    <source>
        <dbReference type="EMBL" id="MBW0497378.1"/>
    </source>
</evidence>
<accession>A0A9Q3H9S6</accession>
<organism evidence="1 2">
    <name type="scientific">Austropuccinia psidii MF-1</name>
    <dbReference type="NCBI Taxonomy" id="1389203"/>
    <lineage>
        <taxon>Eukaryota</taxon>
        <taxon>Fungi</taxon>
        <taxon>Dikarya</taxon>
        <taxon>Basidiomycota</taxon>
        <taxon>Pucciniomycotina</taxon>
        <taxon>Pucciniomycetes</taxon>
        <taxon>Pucciniales</taxon>
        <taxon>Sphaerophragmiaceae</taxon>
        <taxon>Austropuccinia</taxon>
    </lineage>
</organism>
<gene>
    <name evidence="1" type="ORF">O181_037093</name>
</gene>
<name>A0A9Q3H9S6_9BASI</name>
<evidence type="ECO:0000313" key="2">
    <source>
        <dbReference type="Proteomes" id="UP000765509"/>
    </source>
</evidence>
<dbReference type="AlphaFoldDB" id="A0A9Q3H9S6"/>
<comment type="caution">
    <text evidence="1">The sequence shown here is derived from an EMBL/GenBank/DDBJ whole genome shotgun (WGS) entry which is preliminary data.</text>
</comment>
<sequence>MFVGQVILSSSRRDDKPPQHASPFFYRLSEPQECPASSPRPCSPYFAKPIALASDVCCPPEHLVDKFGGSCFHCGRADCPHTKGVTNPNPCSAFPSALSKHSILPVAASFPPTISMGTCVSGEVCGE</sequence>
<keyword evidence="2" id="KW-1185">Reference proteome</keyword>
<dbReference type="EMBL" id="AVOT02014150">
    <property type="protein sequence ID" value="MBW0497378.1"/>
    <property type="molecule type" value="Genomic_DNA"/>
</dbReference>